<protein>
    <submittedName>
        <fullName evidence="3">DUF305 domain-containing protein</fullName>
    </submittedName>
</protein>
<dbReference type="RefSeq" id="WP_114027719.1">
    <property type="nucleotide sequence ID" value="NZ_QOIL01000003.1"/>
</dbReference>
<dbReference type="Pfam" id="PF03713">
    <property type="entry name" value="DUF305"/>
    <property type="match status" value="1"/>
</dbReference>
<evidence type="ECO:0000313" key="4">
    <source>
        <dbReference type="Proteomes" id="UP000253094"/>
    </source>
</evidence>
<name>A0A367FQI3_9ACTN</name>
<dbReference type="InterPro" id="IPR012347">
    <property type="entry name" value="Ferritin-like"/>
</dbReference>
<feature type="chain" id="PRO_5016977247" evidence="1">
    <location>
        <begin position="26"/>
        <end position="199"/>
    </location>
</feature>
<dbReference type="PANTHER" id="PTHR36933:SF1">
    <property type="entry name" value="SLL0788 PROTEIN"/>
    <property type="match status" value="1"/>
</dbReference>
<feature type="domain" description="DUF305" evidence="2">
    <location>
        <begin position="52"/>
        <end position="192"/>
    </location>
</feature>
<proteinExistence type="predicted"/>
<dbReference type="Gene3D" id="1.20.1260.10">
    <property type="match status" value="1"/>
</dbReference>
<dbReference type="Proteomes" id="UP000253094">
    <property type="component" value="Unassembled WGS sequence"/>
</dbReference>
<keyword evidence="1" id="KW-0732">Signal</keyword>
<feature type="signal peptide" evidence="1">
    <location>
        <begin position="1"/>
        <end position="25"/>
    </location>
</feature>
<dbReference type="InterPro" id="IPR005183">
    <property type="entry name" value="DUF305_CopM-like"/>
</dbReference>
<keyword evidence="4" id="KW-1185">Reference proteome</keyword>
<comment type="caution">
    <text evidence="3">The sequence shown here is derived from an EMBL/GenBank/DDBJ whole genome shotgun (WGS) entry which is preliminary data.</text>
</comment>
<reference evidence="3 4" key="1">
    <citation type="submission" date="2018-06" db="EMBL/GenBank/DDBJ databases">
        <title>Sphaerisporangium craniellae sp. nov., isolated from a marine sponge in the South China Sea.</title>
        <authorList>
            <person name="Li L."/>
        </authorList>
    </citation>
    <scope>NUCLEOTIDE SEQUENCE [LARGE SCALE GENOMIC DNA]</scope>
    <source>
        <strain evidence="3 4">CCTCC AA 208026</strain>
    </source>
</reference>
<evidence type="ECO:0000256" key="1">
    <source>
        <dbReference type="SAM" id="SignalP"/>
    </source>
</evidence>
<organism evidence="3 4">
    <name type="scientific">Sphaerisporangium album</name>
    <dbReference type="NCBI Taxonomy" id="509200"/>
    <lineage>
        <taxon>Bacteria</taxon>
        <taxon>Bacillati</taxon>
        <taxon>Actinomycetota</taxon>
        <taxon>Actinomycetes</taxon>
        <taxon>Streptosporangiales</taxon>
        <taxon>Streptosporangiaceae</taxon>
        <taxon>Sphaerisporangium</taxon>
    </lineage>
</organism>
<gene>
    <name evidence="3" type="ORF">DQ384_06180</name>
</gene>
<evidence type="ECO:0000313" key="3">
    <source>
        <dbReference type="EMBL" id="RCG32102.1"/>
    </source>
</evidence>
<dbReference type="EMBL" id="QOIL01000003">
    <property type="protein sequence ID" value="RCG32102.1"/>
    <property type="molecule type" value="Genomic_DNA"/>
</dbReference>
<dbReference type="AlphaFoldDB" id="A0A367FQI3"/>
<dbReference type="OrthoDB" id="26872at2"/>
<accession>A0A367FQI3</accession>
<evidence type="ECO:0000259" key="2">
    <source>
        <dbReference type="Pfam" id="PF03713"/>
    </source>
</evidence>
<dbReference type="PANTHER" id="PTHR36933">
    <property type="entry name" value="SLL0788 PROTEIN"/>
    <property type="match status" value="1"/>
</dbReference>
<sequence>MKRAALALAAALSLLTLPACGAATAAPEATAYPTPASLPPYPPATGAKNDVDVRFLQMMIPHHRQAIEMAGLARTRAVRQDVKDLANAIAATQTYEMRTMTAWLLEWKQPLTWDRRTRSEHDEHHETRPSDIAELGKMEGARFETAFLNMLIGHQHNAIEMARAEYGDGRNVDVRNLAHRIDLSRTAQIKQMLGELNPS</sequence>